<dbReference type="Pfam" id="PF12961">
    <property type="entry name" value="DUF3850"/>
    <property type="match status" value="1"/>
</dbReference>
<dbReference type="Proteomes" id="UP001234811">
    <property type="component" value="Unassembled WGS sequence"/>
</dbReference>
<organism evidence="2 3">
    <name type="scientific">Serratia marcescens</name>
    <dbReference type="NCBI Taxonomy" id="615"/>
    <lineage>
        <taxon>Bacteria</taxon>
        <taxon>Pseudomonadati</taxon>
        <taxon>Pseudomonadota</taxon>
        <taxon>Gammaproteobacteria</taxon>
        <taxon>Enterobacterales</taxon>
        <taxon>Yersiniaceae</taxon>
        <taxon>Serratia</taxon>
    </lineage>
</organism>
<proteinExistence type="predicted"/>
<protein>
    <submittedName>
        <fullName evidence="2">DUF3850 domain-containing protein</fullName>
    </submittedName>
</protein>
<name>A0ABD5BS01_SERMA</name>
<sequence>MKKHDLKILPEHFAAVVSGEKKAEFRINDRDYAVGDLLCLSEYGWLKDCDGLEGFSGQFIWVRITHVTDLHPWKPGYVMLSIERGPFKS</sequence>
<dbReference type="SUPFAM" id="SSF88697">
    <property type="entry name" value="PUA domain-like"/>
    <property type="match status" value="1"/>
</dbReference>
<evidence type="ECO:0000313" key="3">
    <source>
        <dbReference type="Proteomes" id="UP001234811"/>
    </source>
</evidence>
<dbReference type="InterPro" id="IPR015947">
    <property type="entry name" value="PUA-like_sf"/>
</dbReference>
<reference evidence="2 3" key="1">
    <citation type="submission" date="2023-07" db="EMBL/GenBank/DDBJ databases">
        <title>Pathogens genome sequencing project 196.</title>
        <authorList>
            <person name="Cao X."/>
        </authorList>
    </citation>
    <scope>NUCLEOTIDE SEQUENCE [LARGE SCALE GENOMIC DNA]</scope>
    <source>
        <strain evidence="2 3">SM41</strain>
    </source>
</reference>
<accession>A0ABD5BS01</accession>
<gene>
    <name evidence="2" type="ORF">RF091_25740</name>
</gene>
<dbReference type="RefSeq" id="WP_094887887.1">
    <property type="nucleotide sequence ID" value="NZ_CP047682.1"/>
</dbReference>
<comment type="caution">
    <text evidence="2">The sequence shown here is derived from an EMBL/GenBank/DDBJ whole genome shotgun (WGS) entry which is preliminary data.</text>
</comment>
<dbReference type="InterPro" id="IPR039440">
    <property type="entry name" value="DUF3850"/>
</dbReference>
<evidence type="ECO:0000259" key="1">
    <source>
        <dbReference type="Pfam" id="PF12961"/>
    </source>
</evidence>
<dbReference type="AlphaFoldDB" id="A0ABD5BS01"/>
<feature type="domain" description="DUF3850" evidence="1">
    <location>
        <begin position="4"/>
        <end position="82"/>
    </location>
</feature>
<evidence type="ECO:0000313" key="2">
    <source>
        <dbReference type="EMBL" id="MDQ9558896.1"/>
    </source>
</evidence>
<dbReference type="EMBL" id="JAVIPQ010000435">
    <property type="protein sequence ID" value="MDQ9558896.1"/>
    <property type="molecule type" value="Genomic_DNA"/>
</dbReference>
<dbReference type="Gene3D" id="2.30.130.30">
    <property type="entry name" value="Hypothetical protein"/>
    <property type="match status" value="1"/>
</dbReference>